<dbReference type="OrthoDB" id="40134at2759"/>
<feature type="transmembrane region" description="Helical" evidence="8">
    <location>
        <begin position="326"/>
        <end position="350"/>
    </location>
</feature>
<dbReference type="AlphaFoldDB" id="A0A075AX56"/>
<dbReference type="PANTHER" id="PTHR22950:SF692">
    <property type="entry name" value="TRANSMEMBRANE AMINO ACID TRANSPORTER FAMILY PROTEIN"/>
    <property type="match status" value="1"/>
</dbReference>
<keyword evidence="4 8" id="KW-0812">Transmembrane</keyword>
<gene>
    <name evidence="10" type="ORF">O9G_001719</name>
</gene>
<organism evidence="10 11">
    <name type="scientific">Rozella allomycis (strain CSF55)</name>
    <dbReference type="NCBI Taxonomy" id="988480"/>
    <lineage>
        <taxon>Eukaryota</taxon>
        <taxon>Fungi</taxon>
        <taxon>Fungi incertae sedis</taxon>
        <taxon>Cryptomycota</taxon>
        <taxon>Cryptomycota incertae sedis</taxon>
        <taxon>Rozella</taxon>
    </lineage>
</organism>
<evidence type="ECO:0000256" key="1">
    <source>
        <dbReference type="ARBA" id="ARBA00004141"/>
    </source>
</evidence>
<feature type="transmembrane region" description="Helical" evidence="8">
    <location>
        <begin position="205"/>
        <end position="228"/>
    </location>
</feature>
<evidence type="ECO:0000313" key="10">
    <source>
        <dbReference type="EMBL" id="EPZ33307.1"/>
    </source>
</evidence>
<dbReference type="Proteomes" id="UP000030755">
    <property type="component" value="Unassembled WGS sequence"/>
</dbReference>
<proteinExistence type="inferred from homology"/>
<feature type="transmembrane region" description="Helical" evidence="8">
    <location>
        <begin position="123"/>
        <end position="148"/>
    </location>
</feature>
<evidence type="ECO:0000256" key="8">
    <source>
        <dbReference type="SAM" id="Phobius"/>
    </source>
</evidence>
<feature type="transmembrane region" description="Helical" evidence="8">
    <location>
        <begin position="296"/>
        <end position="320"/>
    </location>
</feature>
<feature type="transmembrane region" description="Helical" evidence="8">
    <location>
        <begin position="93"/>
        <end position="116"/>
    </location>
</feature>
<comment type="subcellular location">
    <subcellularLocation>
        <location evidence="1">Membrane</location>
        <topology evidence="1">Multi-pass membrane protein</topology>
    </subcellularLocation>
</comment>
<protein>
    <submittedName>
        <fullName evidence="10">Amino acid transporter domain-containing protein</fullName>
    </submittedName>
</protein>
<evidence type="ECO:0000259" key="9">
    <source>
        <dbReference type="Pfam" id="PF01490"/>
    </source>
</evidence>
<dbReference type="PANTHER" id="PTHR22950">
    <property type="entry name" value="AMINO ACID TRANSPORTER"/>
    <property type="match status" value="1"/>
</dbReference>
<dbReference type="GO" id="GO:0015179">
    <property type="term" value="F:L-amino acid transmembrane transporter activity"/>
    <property type="evidence" value="ECO:0007669"/>
    <property type="project" value="TreeGrafter"/>
</dbReference>
<feature type="transmembrane region" description="Helical" evidence="8">
    <location>
        <begin position="67"/>
        <end position="87"/>
    </location>
</feature>
<dbReference type="EMBL" id="KE561067">
    <property type="protein sequence ID" value="EPZ33307.1"/>
    <property type="molecule type" value="Genomic_DNA"/>
</dbReference>
<feature type="transmembrane region" description="Helical" evidence="8">
    <location>
        <begin position="168"/>
        <end position="193"/>
    </location>
</feature>
<feature type="transmembrane region" description="Helical" evidence="8">
    <location>
        <begin position="362"/>
        <end position="382"/>
    </location>
</feature>
<evidence type="ECO:0000256" key="3">
    <source>
        <dbReference type="ARBA" id="ARBA00022448"/>
    </source>
</evidence>
<dbReference type="HOGENOM" id="CLU_009646_8_2_1"/>
<keyword evidence="7 8" id="KW-0472">Membrane</keyword>
<keyword evidence="5" id="KW-0029">Amino-acid transport</keyword>
<feature type="domain" description="Amino acid transporter transmembrane" evidence="9">
    <location>
        <begin position="1"/>
        <end position="377"/>
    </location>
</feature>
<evidence type="ECO:0000256" key="2">
    <source>
        <dbReference type="ARBA" id="ARBA00008066"/>
    </source>
</evidence>
<accession>A0A075AX56</accession>
<reference evidence="10 11" key="1">
    <citation type="journal article" date="2013" name="Curr. Biol.">
        <title>Shared signatures of parasitism and phylogenomics unite Cryptomycota and microsporidia.</title>
        <authorList>
            <person name="James T.Y."/>
            <person name="Pelin A."/>
            <person name="Bonen L."/>
            <person name="Ahrendt S."/>
            <person name="Sain D."/>
            <person name="Corradi N."/>
            <person name="Stajich J.E."/>
        </authorList>
    </citation>
    <scope>NUCLEOTIDE SEQUENCE [LARGE SCALE GENOMIC DNA]</scope>
    <source>
        <strain evidence="10 11">CSF55</strain>
    </source>
</reference>
<dbReference type="GO" id="GO:0005774">
    <property type="term" value="C:vacuolar membrane"/>
    <property type="evidence" value="ECO:0007669"/>
    <property type="project" value="TreeGrafter"/>
</dbReference>
<evidence type="ECO:0000313" key="11">
    <source>
        <dbReference type="Proteomes" id="UP000030755"/>
    </source>
</evidence>
<dbReference type="InterPro" id="IPR013057">
    <property type="entry name" value="AA_transpt_TM"/>
</dbReference>
<keyword evidence="6 8" id="KW-1133">Transmembrane helix</keyword>
<keyword evidence="11" id="KW-1185">Reference proteome</keyword>
<keyword evidence="3" id="KW-0813">Transport</keyword>
<evidence type="ECO:0000256" key="6">
    <source>
        <dbReference type="ARBA" id="ARBA00022989"/>
    </source>
</evidence>
<dbReference type="Pfam" id="PF01490">
    <property type="entry name" value="Aa_trans"/>
    <property type="match status" value="1"/>
</dbReference>
<comment type="similarity">
    <text evidence="2">Belongs to the amino acid/polyamine transporter 2 family.</text>
</comment>
<sequence length="388" mass="42878">MLGVGILSIPYILKTNGWVLGTSLMMIVMLIALTTNKMIARCMKEYPQILSFPSIAEVSFGKQAGQFVYTVFILECFASACAYIILAGNTLNAIFPAISSDIFKIIAWIVIIPTVWPTDYSYLAYASILGLTGTSFMFIVIFMCGFLATSSPGSLLKPAETKLFPESLADIPLTFGPIMFCFAGHTVTPTIILDMKQPKLFNRMITSTYAVVTTVFLSMGIAGHFMFGQDTESEFTLNLAFQNEYPRLLIKVCLGLIVINPLTKFALRLKPVFQEIETLLIGDPLKPKRGIRPESLSYYTMRTILRTCISLGTLVVGINFKRFMDLQAIIGALFSFLVCAIVPSVCYLKLFAKTMTKVEKMLTITLILISTAMSSFGTFCVIKDMANA</sequence>
<dbReference type="OMA" id="QRCMDSD"/>
<evidence type="ECO:0000256" key="4">
    <source>
        <dbReference type="ARBA" id="ARBA00022692"/>
    </source>
</evidence>
<evidence type="ECO:0000256" key="7">
    <source>
        <dbReference type="ARBA" id="ARBA00023136"/>
    </source>
</evidence>
<name>A0A075AX56_ROZAC</name>
<feature type="transmembrane region" description="Helical" evidence="8">
    <location>
        <begin position="17"/>
        <end position="35"/>
    </location>
</feature>
<dbReference type="STRING" id="988480.A0A075AX56"/>
<evidence type="ECO:0000256" key="5">
    <source>
        <dbReference type="ARBA" id="ARBA00022970"/>
    </source>
</evidence>